<sequence length="107" mass="12072">MTAQRPVEDKKTIFATLETVRNDLSTLGVVSIGLFGSFARGEQNDESDVDLLVEFEEEKRTFDNFMDLAFLLESLFGRKVEIITPEAMSPYILPTVLKEVELFHVAA</sequence>
<evidence type="ECO:0000313" key="11">
    <source>
        <dbReference type="EMBL" id="TDY58355.1"/>
    </source>
</evidence>
<protein>
    <recommendedName>
        <fullName evidence="10">Polymerase nucleotidyl transferase domain-containing protein</fullName>
    </recommendedName>
</protein>
<keyword evidence="8" id="KW-0460">Magnesium</keyword>
<dbReference type="InterPro" id="IPR043519">
    <property type="entry name" value="NT_sf"/>
</dbReference>
<dbReference type="PANTHER" id="PTHR33571">
    <property type="entry name" value="SSL8005 PROTEIN"/>
    <property type="match status" value="1"/>
</dbReference>
<evidence type="ECO:0000256" key="1">
    <source>
        <dbReference type="ARBA" id="ARBA00001946"/>
    </source>
</evidence>
<keyword evidence="5" id="KW-0479">Metal-binding</keyword>
<keyword evidence="7" id="KW-0067">ATP-binding</keyword>
<evidence type="ECO:0000256" key="7">
    <source>
        <dbReference type="ARBA" id="ARBA00022840"/>
    </source>
</evidence>
<keyword evidence="4" id="KW-0548">Nucleotidyltransferase</keyword>
<organism evidence="11 12">
    <name type="scientific">Aminivibrio pyruvatiphilus</name>
    <dbReference type="NCBI Taxonomy" id="1005740"/>
    <lineage>
        <taxon>Bacteria</taxon>
        <taxon>Thermotogati</taxon>
        <taxon>Synergistota</taxon>
        <taxon>Synergistia</taxon>
        <taxon>Synergistales</taxon>
        <taxon>Aminobacteriaceae</taxon>
        <taxon>Aminivibrio</taxon>
    </lineage>
</organism>
<evidence type="ECO:0000256" key="4">
    <source>
        <dbReference type="ARBA" id="ARBA00022695"/>
    </source>
</evidence>
<dbReference type="OrthoDB" id="560823at2"/>
<comment type="similarity">
    <text evidence="9">Belongs to the MntA antitoxin family.</text>
</comment>
<dbReference type="AlphaFoldDB" id="A0A4V6QD81"/>
<keyword evidence="6" id="KW-0547">Nucleotide-binding</keyword>
<keyword evidence="3" id="KW-0808">Transferase</keyword>
<comment type="caution">
    <text evidence="11">The sequence shown here is derived from an EMBL/GenBank/DDBJ whole genome shotgun (WGS) entry which is preliminary data.</text>
</comment>
<dbReference type="GO" id="GO:0005524">
    <property type="term" value="F:ATP binding"/>
    <property type="evidence" value="ECO:0007669"/>
    <property type="project" value="UniProtKB-KW"/>
</dbReference>
<dbReference type="PANTHER" id="PTHR33571:SF14">
    <property type="entry name" value="PROTEIN ADENYLYLTRANSFERASE MJ0435-RELATED"/>
    <property type="match status" value="1"/>
</dbReference>
<keyword evidence="12" id="KW-1185">Reference proteome</keyword>
<dbReference type="RefSeq" id="WP_133958074.1">
    <property type="nucleotide sequence ID" value="NZ_SORI01000014.1"/>
</dbReference>
<evidence type="ECO:0000256" key="2">
    <source>
        <dbReference type="ARBA" id="ARBA00022649"/>
    </source>
</evidence>
<evidence type="ECO:0000256" key="8">
    <source>
        <dbReference type="ARBA" id="ARBA00022842"/>
    </source>
</evidence>
<proteinExistence type="inferred from homology"/>
<dbReference type="Pfam" id="PF01909">
    <property type="entry name" value="NTP_transf_2"/>
    <property type="match status" value="1"/>
</dbReference>
<name>A0A4V6QD81_9BACT</name>
<evidence type="ECO:0000256" key="6">
    <source>
        <dbReference type="ARBA" id="ARBA00022741"/>
    </source>
</evidence>
<evidence type="ECO:0000256" key="3">
    <source>
        <dbReference type="ARBA" id="ARBA00022679"/>
    </source>
</evidence>
<evidence type="ECO:0000256" key="9">
    <source>
        <dbReference type="ARBA" id="ARBA00038276"/>
    </source>
</evidence>
<dbReference type="Proteomes" id="UP000295066">
    <property type="component" value="Unassembled WGS sequence"/>
</dbReference>
<evidence type="ECO:0000259" key="10">
    <source>
        <dbReference type="Pfam" id="PF01909"/>
    </source>
</evidence>
<feature type="domain" description="Polymerase nucleotidyl transferase" evidence="10">
    <location>
        <begin position="18"/>
        <end position="100"/>
    </location>
</feature>
<dbReference type="InterPro" id="IPR052038">
    <property type="entry name" value="Type-VII_TA_antitoxin"/>
</dbReference>
<evidence type="ECO:0000313" key="12">
    <source>
        <dbReference type="Proteomes" id="UP000295066"/>
    </source>
</evidence>
<dbReference type="GO" id="GO:0016779">
    <property type="term" value="F:nucleotidyltransferase activity"/>
    <property type="evidence" value="ECO:0007669"/>
    <property type="project" value="UniProtKB-KW"/>
</dbReference>
<dbReference type="Gene3D" id="3.30.460.10">
    <property type="entry name" value="Beta Polymerase, domain 2"/>
    <property type="match status" value="1"/>
</dbReference>
<accession>A0A4V6QD81</accession>
<dbReference type="InterPro" id="IPR002934">
    <property type="entry name" value="Polymerase_NTP_transf_dom"/>
</dbReference>
<keyword evidence="2" id="KW-1277">Toxin-antitoxin system</keyword>
<evidence type="ECO:0000256" key="5">
    <source>
        <dbReference type="ARBA" id="ARBA00022723"/>
    </source>
</evidence>
<dbReference type="EMBL" id="SORI01000014">
    <property type="protein sequence ID" value="TDY58355.1"/>
    <property type="molecule type" value="Genomic_DNA"/>
</dbReference>
<dbReference type="SUPFAM" id="SSF81301">
    <property type="entry name" value="Nucleotidyltransferase"/>
    <property type="match status" value="1"/>
</dbReference>
<dbReference type="GO" id="GO:0046872">
    <property type="term" value="F:metal ion binding"/>
    <property type="evidence" value="ECO:0007669"/>
    <property type="project" value="UniProtKB-KW"/>
</dbReference>
<reference evidence="11 12" key="1">
    <citation type="submission" date="2019-03" db="EMBL/GenBank/DDBJ databases">
        <title>Genomic Encyclopedia of Type Strains, Phase IV (KMG-IV): sequencing the most valuable type-strain genomes for metagenomic binning, comparative biology and taxonomic classification.</title>
        <authorList>
            <person name="Goeker M."/>
        </authorList>
    </citation>
    <scope>NUCLEOTIDE SEQUENCE [LARGE SCALE GENOMIC DNA]</scope>
    <source>
        <strain evidence="11 12">DSM 25964</strain>
    </source>
</reference>
<comment type="cofactor">
    <cofactor evidence="1">
        <name>Mg(2+)</name>
        <dbReference type="ChEBI" id="CHEBI:18420"/>
    </cofactor>
</comment>
<dbReference type="CDD" id="cd05403">
    <property type="entry name" value="NT_KNTase_like"/>
    <property type="match status" value="1"/>
</dbReference>
<gene>
    <name evidence="11" type="ORF">C8D99_11447</name>
</gene>